<comment type="caution">
    <text evidence="1">The sequence shown here is derived from an EMBL/GenBank/DDBJ whole genome shotgun (WGS) entry which is preliminary data.</text>
</comment>
<dbReference type="Proteomes" id="UP001055879">
    <property type="component" value="Linkage Group LG01"/>
</dbReference>
<accession>A0ACB9FGM1</accession>
<evidence type="ECO:0000313" key="1">
    <source>
        <dbReference type="EMBL" id="KAI3770280.1"/>
    </source>
</evidence>
<protein>
    <submittedName>
        <fullName evidence="1">Uncharacterized protein</fullName>
    </submittedName>
</protein>
<evidence type="ECO:0000313" key="2">
    <source>
        <dbReference type="Proteomes" id="UP001055879"/>
    </source>
</evidence>
<organism evidence="1 2">
    <name type="scientific">Arctium lappa</name>
    <name type="common">Greater burdock</name>
    <name type="synonym">Lappa major</name>
    <dbReference type="NCBI Taxonomy" id="4217"/>
    <lineage>
        <taxon>Eukaryota</taxon>
        <taxon>Viridiplantae</taxon>
        <taxon>Streptophyta</taxon>
        <taxon>Embryophyta</taxon>
        <taxon>Tracheophyta</taxon>
        <taxon>Spermatophyta</taxon>
        <taxon>Magnoliopsida</taxon>
        <taxon>eudicotyledons</taxon>
        <taxon>Gunneridae</taxon>
        <taxon>Pentapetalae</taxon>
        <taxon>asterids</taxon>
        <taxon>campanulids</taxon>
        <taxon>Asterales</taxon>
        <taxon>Asteraceae</taxon>
        <taxon>Carduoideae</taxon>
        <taxon>Cardueae</taxon>
        <taxon>Arctiinae</taxon>
        <taxon>Arctium</taxon>
    </lineage>
</organism>
<proteinExistence type="predicted"/>
<reference evidence="2" key="1">
    <citation type="journal article" date="2022" name="Mol. Ecol. Resour.">
        <title>The genomes of chicory, endive, great burdock and yacon provide insights into Asteraceae palaeo-polyploidization history and plant inulin production.</title>
        <authorList>
            <person name="Fan W."/>
            <person name="Wang S."/>
            <person name="Wang H."/>
            <person name="Wang A."/>
            <person name="Jiang F."/>
            <person name="Liu H."/>
            <person name="Zhao H."/>
            <person name="Xu D."/>
            <person name="Zhang Y."/>
        </authorList>
    </citation>
    <scope>NUCLEOTIDE SEQUENCE [LARGE SCALE GENOMIC DNA]</scope>
    <source>
        <strain evidence="2">cv. Niubang</strain>
    </source>
</reference>
<keyword evidence="2" id="KW-1185">Reference proteome</keyword>
<dbReference type="EMBL" id="CM042047">
    <property type="protein sequence ID" value="KAI3770280.1"/>
    <property type="molecule type" value="Genomic_DNA"/>
</dbReference>
<sequence>MCSPSLHFAQGSRFLRHLIGETSIPKIFDYVLEKEFSEIESTDGKRVTSSPSSYIMVHKSDDKVIAKDETKIEYESEAEMCCFAMLKVWSTWPKSLRRLLLSSENQVNTSSCFVHFIIIK</sequence>
<gene>
    <name evidence="1" type="ORF">L6452_01407</name>
</gene>
<name>A0ACB9FGM1_ARCLA</name>
<reference evidence="1 2" key="2">
    <citation type="journal article" date="2022" name="Mol. Ecol. Resour.">
        <title>The genomes of chicory, endive, great burdock and yacon provide insights into Asteraceae paleo-polyploidization history and plant inulin production.</title>
        <authorList>
            <person name="Fan W."/>
            <person name="Wang S."/>
            <person name="Wang H."/>
            <person name="Wang A."/>
            <person name="Jiang F."/>
            <person name="Liu H."/>
            <person name="Zhao H."/>
            <person name="Xu D."/>
            <person name="Zhang Y."/>
        </authorList>
    </citation>
    <scope>NUCLEOTIDE SEQUENCE [LARGE SCALE GENOMIC DNA]</scope>
    <source>
        <strain evidence="2">cv. Niubang</strain>
    </source>
</reference>